<dbReference type="InterPro" id="IPR029044">
    <property type="entry name" value="Nucleotide-diphossugar_trans"/>
</dbReference>
<dbReference type="InterPro" id="IPR050256">
    <property type="entry name" value="Glycosyltransferase_2"/>
</dbReference>
<dbReference type="GO" id="GO:0005886">
    <property type="term" value="C:plasma membrane"/>
    <property type="evidence" value="ECO:0007669"/>
    <property type="project" value="TreeGrafter"/>
</dbReference>
<name>B4CZL4_9BACT</name>
<evidence type="ECO:0000313" key="10">
    <source>
        <dbReference type="Proteomes" id="UP000005824"/>
    </source>
</evidence>
<dbReference type="Proteomes" id="UP000005824">
    <property type="component" value="Unassembled WGS sequence"/>
</dbReference>
<evidence type="ECO:0000313" key="9">
    <source>
        <dbReference type="EMBL" id="EDY20178.1"/>
    </source>
</evidence>
<proteinExistence type="predicted"/>
<dbReference type="PANTHER" id="PTHR48090">
    <property type="entry name" value="UNDECAPRENYL-PHOSPHATE 4-DEOXY-4-FORMAMIDO-L-ARABINOSE TRANSFERASE-RELATED"/>
    <property type="match status" value="1"/>
</dbReference>
<keyword evidence="7" id="KW-0472">Membrane</keyword>
<dbReference type="SUPFAM" id="SSF53448">
    <property type="entry name" value="Nucleotide-diphospho-sugar transferases"/>
    <property type="match status" value="1"/>
</dbReference>
<keyword evidence="1" id="KW-1003">Cell membrane</keyword>
<keyword evidence="6" id="KW-1133">Transmembrane helix</keyword>
<sequence length="239" mass="26589">MPAVSVVIPLYNEEDNVAELQKEIAAALVGLDYELILVDDCSKDQTLARIERRPEVRVIEFAKNTGQSAAMYAGIQAANGDVIVLLDGDRQNDPNDIPKLLEGIAQGADLVCGYRANRKDTTFKRIQSRIANAVRSRFTGDGVRDTGCTLKAMRRECREALVPFYGMHRFIPALIKGMGYKIAEVPTHHRPRTAGVSKYGFGNRAWKATCDMFAVKWLLSRQFQIRIRRETGGDSGNIS</sequence>
<dbReference type="AlphaFoldDB" id="B4CZL4"/>
<evidence type="ECO:0000256" key="7">
    <source>
        <dbReference type="ARBA" id="ARBA00023136"/>
    </source>
</evidence>
<evidence type="ECO:0000256" key="2">
    <source>
        <dbReference type="ARBA" id="ARBA00022676"/>
    </source>
</evidence>
<dbReference type="InterPro" id="IPR001173">
    <property type="entry name" value="Glyco_trans_2-like"/>
</dbReference>
<protein>
    <submittedName>
        <fullName evidence="9">Glycosyl transferase family 2</fullName>
    </submittedName>
</protein>
<evidence type="ECO:0000256" key="6">
    <source>
        <dbReference type="ARBA" id="ARBA00022989"/>
    </source>
</evidence>
<dbReference type="eggNOG" id="COG0463">
    <property type="taxonomic scope" value="Bacteria"/>
</dbReference>
<gene>
    <name evidence="9" type="ORF">CfE428DRAFT_2102</name>
</gene>
<dbReference type="GO" id="GO:0009103">
    <property type="term" value="P:lipopolysaccharide biosynthetic process"/>
    <property type="evidence" value="ECO:0007669"/>
    <property type="project" value="UniProtKB-KW"/>
</dbReference>
<dbReference type="InParanoid" id="B4CZL4"/>
<keyword evidence="5" id="KW-0448">Lipopolysaccharide biosynthesis</keyword>
<comment type="caution">
    <text evidence="9">The sequence shown here is derived from an EMBL/GenBank/DDBJ whole genome shotgun (WGS) entry which is preliminary data.</text>
</comment>
<feature type="domain" description="Glycosyltransferase 2-like" evidence="8">
    <location>
        <begin position="5"/>
        <end position="156"/>
    </location>
</feature>
<dbReference type="PANTHER" id="PTHR48090:SF3">
    <property type="entry name" value="UNDECAPRENYL-PHOSPHATE 4-DEOXY-4-FORMAMIDO-L-ARABINOSE TRANSFERASE"/>
    <property type="match status" value="1"/>
</dbReference>
<evidence type="ECO:0000256" key="1">
    <source>
        <dbReference type="ARBA" id="ARBA00022475"/>
    </source>
</evidence>
<accession>B4CZL4</accession>
<evidence type="ECO:0000256" key="5">
    <source>
        <dbReference type="ARBA" id="ARBA00022985"/>
    </source>
</evidence>
<dbReference type="CDD" id="cd04187">
    <property type="entry name" value="DPM1_like_bac"/>
    <property type="match status" value="1"/>
</dbReference>
<keyword evidence="4" id="KW-0812">Transmembrane</keyword>
<dbReference type="RefSeq" id="WP_006979427.1">
    <property type="nucleotide sequence ID" value="NZ_ABVL01000005.1"/>
</dbReference>
<keyword evidence="10" id="KW-1185">Reference proteome</keyword>
<organism evidence="9 10">
    <name type="scientific">Chthoniobacter flavus Ellin428</name>
    <dbReference type="NCBI Taxonomy" id="497964"/>
    <lineage>
        <taxon>Bacteria</taxon>
        <taxon>Pseudomonadati</taxon>
        <taxon>Verrucomicrobiota</taxon>
        <taxon>Spartobacteria</taxon>
        <taxon>Chthoniobacterales</taxon>
        <taxon>Chthoniobacteraceae</taxon>
        <taxon>Chthoniobacter</taxon>
    </lineage>
</organism>
<evidence type="ECO:0000259" key="8">
    <source>
        <dbReference type="Pfam" id="PF00535"/>
    </source>
</evidence>
<evidence type="ECO:0000256" key="4">
    <source>
        <dbReference type="ARBA" id="ARBA00022692"/>
    </source>
</evidence>
<reference evidence="9 10" key="1">
    <citation type="journal article" date="2011" name="J. Bacteriol.">
        <title>Genome sequence of Chthoniobacter flavus Ellin428, an aerobic heterotrophic soil bacterium.</title>
        <authorList>
            <person name="Kant R."/>
            <person name="van Passel M.W."/>
            <person name="Palva A."/>
            <person name="Lucas S."/>
            <person name="Lapidus A."/>
            <person name="Glavina Del Rio T."/>
            <person name="Dalin E."/>
            <person name="Tice H."/>
            <person name="Bruce D."/>
            <person name="Goodwin L."/>
            <person name="Pitluck S."/>
            <person name="Larimer F.W."/>
            <person name="Land M.L."/>
            <person name="Hauser L."/>
            <person name="Sangwan P."/>
            <person name="de Vos W.M."/>
            <person name="Janssen P.H."/>
            <person name="Smidt H."/>
        </authorList>
    </citation>
    <scope>NUCLEOTIDE SEQUENCE [LARGE SCALE GENOMIC DNA]</scope>
    <source>
        <strain evidence="9 10">Ellin428</strain>
    </source>
</reference>
<dbReference type="Pfam" id="PF00535">
    <property type="entry name" value="Glycos_transf_2"/>
    <property type="match status" value="1"/>
</dbReference>
<dbReference type="STRING" id="497964.CfE428DRAFT_2102"/>
<dbReference type="Gene3D" id="3.90.550.10">
    <property type="entry name" value="Spore Coat Polysaccharide Biosynthesis Protein SpsA, Chain A"/>
    <property type="match status" value="1"/>
</dbReference>
<evidence type="ECO:0000256" key="3">
    <source>
        <dbReference type="ARBA" id="ARBA00022679"/>
    </source>
</evidence>
<keyword evidence="3 9" id="KW-0808">Transferase</keyword>
<dbReference type="GO" id="GO:0099621">
    <property type="term" value="F:undecaprenyl-phosphate 4-deoxy-4-formamido-L-arabinose transferase activity"/>
    <property type="evidence" value="ECO:0007669"/>
    <property type="project" value="TreeGrafter"/>
</dbReference>
<keyword evidence="2" id="KW-0328">Glycosyltransferase</keyword>
<dbReference type="EMBL" id="ABVL01000005">
    <property type="protein sequence ID" value="EDY20178.1"/>
    <property type="molecule type" value="Genomic_DNA"/>
</dbReference>